<dbReference type="EMBL" id="LAZR01012932">
    <property type="protein sequence ID" value="KKM24398.1"/>
    <property type="molecule type" value="Genomic_DNA"/>
</dbReference>
<feature type="region of interest" description="Disordered" evidence="1">
    <location>
        <begin position="561"/>
        <end position="607"/>
    </location>
</feature>
<sequence length="607" mass="67136">MGLGSAADEVKKVTALTTRTQSLRDRWDWDFRLFTLDPAMYEIPESEGIWFKAIVNNAATDGNRMIDLLATAHETLKIAITDEKMKERDDLTATEHAAIGLLHLADMINEDDPEASTIRGQGAAYAVLRGWTAYRALLRENDDGVFPDIKVWDPRNVYWIYGLNRLTWVCNVRYSSPQEVRDEYPGWNGGSQDKIGEDLVKIFDIWAVKDDKPAEEGVAINGEWVKEPQTVKVGGKPLFYIPVRIKSGRSLPLIRSVSQNPTANSTTSMESIKHVGEGFLANVRDILPIESRLFSYRMERAGQLAKSPNMVEFDGAKSQNKPPDGFEKDPYLKGRTIFLDTSLGEKLAERMTPADGNEIDLASGQAAAMRTTGTGLSPVAFGLGPFPSTAQGTDIINHNILDSIKPFQLLLQSDRVWQAEQMITQYKHGGFSNQDFEGYDFRGVRFKAKVKANDIDENYKFKDELSLDLVRDENLHVGMAVAEVGAGLLSKQSARDQHNLADDPDNEQEIIDRETATQIPEMAFLKVAKELWDDSKDGEFGRVQAVLLFQKAMETLQPQALEGGQGAGGNAGVMNPSATAGAARNTSRTAQPVVPGPVRKAAQERGQ</sequence>
<comment type="caution">
    <text evidence="2">The sequence shown here is derived from an EMBL/GenBank/DDBJ whole genome shotgun (WGS) entry which is preliminary data.</text>
</comment>
<evidence type="ECO:0008006" key="3">
    <source>
        <dbReference type="Google" id="ProtNLM"/>
    </source>
</evidence>
<evidence type="ECO:0000313" key="2">
    <source>
        <dbReference type="EMBL" id="KKM24398.1"/>
    </source>
</evidence>
<name>A0A0F9KQL2_9ZZZZ</name>
<dbReference type="AlphaFoldDB" id="A0A0F9KQL2"/>
<proteinExistence type="predicted"/>
<accession>A0A0F9KQL2</accession>
<evidence type="ECO:0000256" key="1">
    <source>
        <dbReference type="SAM" id="MobiDB-lite"/>
    </source>
</evidence>
<gene>
    <name evidence="2" type="ORF">LCGC14_1605500</name>
</gene>
<organism evidence="2">
    <name type="scientific">marine sediment metagenome</name>
    <dbReference type="NCBI Taxonomy" id="412755"/>
    <lineage>
        <taxon>unclassified sequences</taxon>
        <taxon>metagenomes</taxon>
        <taxon>ecological metagenomes</taxon>
    </lineage>
</organism>
<protein>
    <recommendedName>
        <fullName evidence="3">Portal protein</fullName>
    </recommendedName>
</protein>
<reference evidence="2" key="1">
    <citation type="journal article" date="2015" name="Nature">
        <title>Complex archaea that bridge the gap between prokaryotes and eukaryotes.</title>
        <authorList>
            <person name="Spang A."/>
            <person name="Saw J.H."/>
            <person name="Jorgensen S.L."/>
            <person name="Zaremba-Niedzwiedzka K."/>
            <person name="Martijn J."/>
            <person name="Lind A.E."/>
            <person name="van Eijk R."/>
            <person name="Schleper C."/>
            <person name="Guy L."/>
            <person name="Ettema T.J."/>
        </authorList>
    </citation>
    <scope>NUCLEOTIDE SEQUENCE</scope>
</reference>